<sequence length="314" mass="35112">MVELKTLQALYDSTREWFVVLPPFFCPATFVIDAPFGRFATAKASIFTVDGIRSWICMELVSLILFVNAYLRSPLSPTTTLALTSPTGLLPNAPPLSPTHPSTLLAAAYITHYLNRALVSPLRTPSRSKSHLLVVSSAVFFNVVNGSLMGAYLSSPSAQTFLHDAFARPSFWLGLGLWALGFAGNIVHDEILLNIRRNAKKPSPSKNDRDDDDANNGKNKQEHYAIPHGLLYRLISYPNYFCEWAEWLGFALAASPPPSVASVGAFVATVTPPWLFFFNEIWLMLPRAYKGHRWYLARFPDYPKERKAVIPFLF</sequence>
<feature type="region of interest" description="Disordered" evidence="6">
    <location>
        <begin position="200"/>
        <end position="220"/>
    </location>
</feature>
<dbReference type="EMBL" id="AYKW01000007">
    <property type="protein sequence ID" value="PIL33461.1"/>
    <property type="molecule type" value="Genomic_DNA"/>
</dbReference>
<reference evidence="9 10" key="1">
    <citation type="journal article" date="2015" name="Sci. Rep.">
        <title>Chromosome-level genome map provides insights into diverse defense mechanisms in the medicinal fungus Ganoderma sinense.</title>
        <authorList>
            <person name="Zhu Y."/>
            <person name="Xu J."/>
            <person name="Sun C."/>
            <person name="Zhou S."/>
            <person name="Xu H."/>
            <person name="Nelson D.R."/>
            <person name="Qian J."/>
            <person name="Song J."/>
            <person name="Luo H."/>
            <person name="Xiang L."/>
            <person name="Li Y."/>
            <person name="Xu Z."/>
            <person name="Ji A."/>
            <person name="Wang L."/>
            <person name="Lu S."/>
            <person name="Hayward A."/>
            <person name="Sun W."/>
            <person name="Li X."/>
            <person name="Schwartz D.C."/>
            <person name="Wang Y."/>
            <person name="Chen S."/>
        </authorList>
    </citation>
    <scope>NUCLEOTIDE SEQUENCE [LARGE SCALE GENOMIC DNA]</scope>
    <source>
        <strain evidence="9 10">ZZ0214-1</strain>
    </source>
</reference>
<evidence type="ECO:0000256" key="3">
    <source>
        <dbReference type="ARBA" id="ARBA00022692"/>
    </source>
</evidence>
<dbReference type="Gene3D" id="1.20.120.1630">
    <property type="match status" value="1"/>
</dbReference>
<dbReference type="AlphaFoldDB" id="A0A2G8SI79"/>
<dbReference type="STRING" id="1077348.A0A2G8SI79"/>
<keyword evidence="4 7" id="KW-1133">Transmembrane helix</keyword>
<comment type="caution">
    <text evidence="9">The sequence shown here is derived from an EMBL/GenBank/DDBJ whole genome shotgun (WGS) entry which is preliminary data.</text>
</comment>
<dbReference type="Proteomes" id="UP000230002">
    <property type="component" value="Unassembled WGS sequence"/>
</dbReference>
<name>A0A2G8SI79_9APHY</name>
<feature type="transmembrane region" description="Helical" evidence="7">
    <location>
        <begin position="165"/>
        <end position="187"/>
    </location>
</feature>
<accession>A0A2G8SI79</accession>
<dbReference type="PROSITE" id="PS50244">
    <property type="entry name" value="S5A_REDUCTASE"/>
    <property type="match status" value="1"/>
</dbReference>
<dbReference type="InterPro" id="IPR001104">
    <property type="entry name" value="3-oxo-5_a-steroid_4-DH_C"/>
</dbReference>
<dbReference type="GO" id="GO:0006629">
    <property type="term" value="P:lipid metabolic process"/>
    <property type="evidence" value="ECO:0007669"/>
    <property type="project" value="InterPro"/>
</dbReference>
<feature type="transmembrane region" description="Helical" evidence="7">
    <location>
        <begin position="52"/>
        <end position="71"/>
    </location>
</feature>
<dbReference type="OrthoDB" id="5788137at2759"/>
<dbReference type="PANTHER" id="PTHR10556:SF43">
    <property type="entry name" value="STEROID 5-ALPHA-REDUCTASE DET2"/>
    <property type="match status" value="1"/>
</dbReference>
<feature type="transmembrane region" description="Helical" evidence="7">
    <location>
        <begin position="131"/>
        <end position="153"/>
    </location>
</feature>
<organism evidence="9 10">
    <name type="scientific">Ganoderma sinense ZZ0214-1</name>
    <dbReference type="NCBI Taxonomy" id="1077348"/>
    <lineage>
        <taxon>Eukaryota</taxon>
        <taxon>Fungi</taxon>
        <taxon>Dikarya</taxon>
        <taxon>Basidiomycota</taxon>
        <taxon>Agaricomycotina</taxon>
        <taxon>Agaricomycetes</taxon>
        <taxon>Polyporales</taxon>
        <taxon>Polyporaceae</taxon>
        <taxon>Ganoderma</taxon>
    </lineage>
</organism>
<evidence type="ECO:0000256" key="5">
    <source>
        <dbReference type="ARBA" id="ARBA00023136"/>
    </source>
</evidence>
<gene>
    <name evidence="9" type="ORF">GSI_04084</name>
</gene>
<proteinExistence type="inferred from homology"/>
<dbReference type="GO" id="GO:0016020">
    <property type="term" value="C:membrane"/>
    <property type="evidence" value="ECO:0007669"/>
    <property type="project" value="UniProtKB-SubCell"/>
</dbReference>
<evidence type="ECO:0000256" key="1">
    <source>
        <dbReference type="ARBA" id="ARBA00004141"/>
    </source>
</evidence>
<dbReference type="Pfam" id="PF02544">
    <property type="entry name" value="Steroid_dh"/>
    <property type="match status" value="2"/>
</dbReference>
<keyword evidence="3 7" id="KW-0812">Transmembrane</keyword>
<evidence type="ECO:0000256" key="6">
    <source>
        <dbReference type="SAM" id="MobiDB-lite"/>
    </source>
</evidence>
<comment type="subcellular location">
    <subcellularLocation>
        <location evidence="1">Membrane</location>
        <topology evidence="1">Multi-pass membrane protein</topology>
    </subcellularLocation>
</comment>
<comment type="similarity">
    <text evidence="2">Belongs to the steroid 5-alpha reductase family.</text>
</comment>
<evidence type="ECO:0000313" key="10">
    <source>
        <dbReference type="Proteomes" id="UP000230002"/>
    </source>
</evidence>
<feature type="domain" description="3-oxo-5-alpha-steroid 4-dehydrogenase C-terminal" evidence="8">
    <location>
        <begin position="218"/>
        <end position="314"/>
    </location>
</feature>
<evidence type="ECO:0000259" key="8">
    <source>
        <dbReference type="Pfam" id="PF02544"/>
    </source>
</evidence>
<dbReference type="PANTHER" id="PTHR10556">
    <property type="entry name" value="3-OXO-5-ALPHA-STEROID 4-DEHYDROGENASE"/>
    <property type="match status" value="1"/>
</dbReference>
<protein>
    <recommendedName>
        <fullName evidence="8">3-oxo-5-alpha-steroid 4-dehydrogenase C-terminal domain-containing protein</fullName>
    </recommendedName>
</protein>
<dbReference type="InterPro" id="IPR039357">
    <property type="entry name" value="SRD5A/TECR"/>
</dbReference>
<evidence type="ECO:0000313" key="9">
    <source>
        <dbReference type="EMBL" id="PIL33461.1"/>
    </source>
</evidence>
<dbReference type="GO" id="GO:0016627">
    <property type="term" value="F:oxidoreductase activity, acting on the CH-CH group of donors"/>
    <property type="evidence" value="ECO:0007669"/>
    <property type="project" value="InterPro"/>
</dbReference>
<keyword evidence="10" id="KW-1185">Reference proteome</keyword>
<evidence type="ECO:0000256" key="4">
    <source>
        <dbReference type="ARBA" id="ARBA00022989"/>
    </source>
</evidence>
<feature type="domain" description="3-oxo-5-alpha-steroid 4-dehydrogenase C-terminal" evidence="8">
    <location>
        <begin position="130"/>
        <end position="200"/>
    </location>
</feature>
<feature type="transmembrane region" description="Helical" evidence="7">
    <location>
        <begin position="20"/>
        <end position="40"/>
    </location>
</feature>
<evidence type="ECO:0000256" key="2">
    <source>
        <dbReference type="ARBA" id="ARBA00007742"/>
    </source>
</evidence>
<keyword evidence="5 7" id="KW-0472">Membrane</keyword>
<evidence type="ECO:0000256" key="7">
    <source>
        <dbReference type="SAM" id="Phobius"/>
    </source>
</evidence>